<evidence type="ECO:0008006" key="4">
    <source>
        <dbReference type="Google" id="ProtNLM"/>
    </source>
</evidence>
<dbReference type="PANTHER" id="PTHR37833">
    <property type="entry name" value="LIPOPROTEIN-RELATED"/>
    <property type="match status" value="1"/>
</dbReference>
<feature type="signal peptide" evidence="1">
    <location>
        <begin position="1"/>
        <end position="23"/>
    </location>
</feature>
<accession>A0A5C6G067</accession>
<dbReference type="Gene3D" id="2.60.40.10">
    <property type="entry name" value="Immunoglobulins"/>
    <property type="match status" value="2"/>
</dbReference>
<feature type="chain" id="PRO_5022929470" description="DUF1573 domain-containing protein" evidence="1">
    <location>
        <begin position="24"/>
        <end position="329"/>
    </location>
</feature>
<evidence type="ECO:0000313" key="3">
    <source>
        <dbReference type="Proteomes" id="UP000316476"/>
    </source>
</evidence>
<dbReference type="EMBL" id="SJPZ01000001">
    <property type="protein sequence ID" value="TWU67265.1"/>
    <property type="molecule type" value="Genomic_DNA"/>
</dbReference>
<dbReference type="InterPro" id="IPR011467">
    <property type="entry name" value="DUF1573"/>
</dbReference>
<evidence type="ECO:0000313" key="2">
    <source>
        <dbReference type="EMBL" id="TWU67265.1"/>
    </source>
</evidence>
<dbReference type="Pfam" id="PF07610">
    <property type="entry name" value="DUF1573"/>
    <property type="match status" value="1"/>
</dbReference>
<gene>
    <name evidence="2" type="ORF">V7x_28380</name>
</gene>
<dbReference type="PANTHER" id="PTHR37833:SF1">
    <property type="entry name" value="SIGNAL PEPTIDE PROTEIN"/>
    <property type="match status" value="1"/>
</dbReference>
<reference evidence="2 3" key="1">
    <citation type="submission" date="2019-02" db="EMBL/GenBank/DDBJ databases">
        <title>Deep-cultivation of Planctomycetes and their phenomic and genomic characterization uncovers novel biology.</title>
        <authorList>
            <person name="Wiegand S."/>
            <person name="Jogler M."/>
            <person name="Boedeker C."/>
            <person name="Pinto D."/>
            <person name="Vollmers J."/>
            <person name="Rivas-Marin E."/>
            <person name="Kohn T."/>
            <person name="Peeters S.H."/>
            <person name="Heuer A."/>
            <person name="Rast P."/>
            <person name="Oberbeckmann S."/>
            <person name="Bunk B."/>
            <person name="Jeske O."/>
            <person name="Meyerdierks A."/>
            <person name="Storesund J.E."/>
            <person name="Kallscheuer N."/>
            <person name="Luecker S."/>
            <person name="Lage O.M."/>
            <person name="Pohl T."/>
            <person name="Merkel B.J."/>
            <person name="Hornburger P."/>
            <person name="Mueller R.-W."/>
            <person name="Bruemmer F."/>
            <person name="Labrenz M."/>
            <person name="Spormann A.M."/>
            <person name="Op Den Camp H."/>
            <person name="Overmann J."/>
            <person name="Amann R."/>
            <person name="Jetten M.S.M."/>
            <person name="Mascher T."/>
            <person name="Medema M.H."/>
            <person name="Devos D.P."/>
            <person name="Kaster A.-K."/>
            <person name="Ovreas L."/>
            <person name="Rohde M."/>
            <person name="Galperin M.Y."/>
            <person name="Jogler C."/>
        </authorList>
    </citation>
    <scope>NUCLEOTIDE SEQUENCE [LARGE SCALE GENOMIC DNA]</scope>
    <source>
        <strain evidence="2 3">V7</strain>
    </source>
</reference>
<dbReference type="Proteomes" id="UP000316476">
    <property type="component" value="Unassembled WGS sequence"/>
</dbReference>
<name>A0A5C6G067_9PLAN</name>
<protein>
    <recommendedName>
        <fullName evidence="4">DUF1573 domain-containing protein</fullName>
    </recommendedName>
</protein>
<evidence type="ECO:0000256" key="1">
    <source>
        <dbReference type="SAM" id="SignalP"/>
    </source>
</evidence>
<dbReference type="RefSeq" id="WP_146413700.1">
    <property type="nucleotide sequence ID" value="NZ_SJPZ01000001.1"/>
</dbReference>
<keyword evidence="1" id="KW-0732">Signal</keyword>
<dbReference type="InterPro" id="IPR013783">
    <property type="entry name" value="Ig-like_fold"/>
</dbReference>
<sequence precursor="true">MNCGPFTCLLSVAAAAVVFTSQAAANWTDQAFQVKSHNFGTVAVGAKTEFRFPIYNPLNQPIHIQTVRASCGCTTPIVETPYIEPGQSGSILARFNTPTFRGKKGATLTVVIDKPYYTEVRLRVDGYIRSDMVFHPGEIDFGMINRGDSVDQSTRVLYAGRGDWQIVDVRSSQPWIQASKEEVKRSGGSVEYKINVAIREDAPIGFFQNEVVVTTNDRSMPRVPLIVSGRVDAALTIAPQSLALGQLKIGQAVEERLVIRGQEPFTIDAIECDGWDIAFEPITQAKKMHIFTVKFTPTESATSQKQTVVIKTGGDKPVTAKAMLTADVQ</sequence>
<organism evidence="2 3">
    <name type="scientific">Crateriforma conspicua</name>
    <dbReference type="NCBI Taxonomy" id="2527996"/>
    <lineage>
        <taxon>Bacteria</taxon>
        <taxon>Pseudomonadati</taxon>
        <taxon>Planctomycetota</taxon>
        <taxon>Planctomycetia</taxon>
        <taxon>Planctomycetales</taxon>
        <taxon>Planctomycetaceae</taxon>
        <taxon>Crateriforma</taxon>
    </lineage>
</organism>
<dbReference type="OrthoDB" id="273711at2"/>
<dbReference type="AlphaFoldDB" id="A0A5C6G067"/>
<comment type="caution">
    <text evidence="2">The sequence shown here is derived from an EMBL/GenBank/DDBJ whole genome shotgun (WGS) entry which is preliminary data.</text>
</comment>
<proteinExistence type="predicted"/>